<keyword evidence="2" id="KW-0378">Hydrolase</keyword>
<dbReference type="Gene3D" id="3.40.50.1820">
    <property type="entry name" value="alpha/beta hydrolase"/>
    <property type="match status" value="1"/>
</dbReference>
<dbReference type="InterPro" id="IPR029058">
    <property type="entry name" value="AB_hydrolase_fold"/>
</dbReference>
<dbReference type="EMBL" id="JARKIE010000061">
    <property type="protein sequence ID" value="KAJ7691043.1"/>
    <property type="molecule type" value="Genomic_DNA"/>
</dbReference>
<dbReference type="InterPro" id="IPR050266">
    <property type="entry name" value="AB_hydrolase_sf"/>
</dbReference>
<protein>
    <submittedName>
        <fullName evidence="2">Alpha/beta hydrolase fold-1</fullName>
    </submittedName>
</protein>
<dbReference type="Pfam" id="PF12697">
    <property type="entry name" value="Abhydrolase_6"/>
    <property type="match status" value="1"/>
</dbReference>
<evidence type="ECO:0000259" key="1">
    <source>
        <dbReference type="Pfam" id="PF12697"/>
    </source>
</evidence>
<dbReference type="PANTHER" id="PTHR43798">
    <property type="entry name" value="MONOACYLGLYCEROL LIPASE"/>
    <property type="match status" value="1"/>
</dbReference>
<gene>
    <name evidence="2" type="ORF">B0H17DRAFT_1201383</name>
</gene>
<dbReference type="SUPFAM" id="SSF53474">
    <property type="entry name" value="alpha/beta-Hydrolases"/>
    <property type="match status" value="1"/>
</dbReference>
<reference evidence="2" key="1">
    <citation type="submission" date="2023-03" db="EMBL/GenBank/DDBJ databases">
        <title>Massive genome expansion in bonnet fungi (Mycena s.s.) driven by repeated elements and novel gene families across ecological guilds.</title>
        <authorList>
            <consortium name="Lawrence Berkeley National Laboratory"/>
            <person name="Harder C.B."/>
            <person name="Miyauchi S."/>
            <person name="Viragh M."/>
            <person name="Kuo A."/>
            <person name="Thoen E."/>
            <person name="Andreopoulos B."/>
            <person name="Lu D."/>
            <person name="Skrede I."/>
            <person name="Drula E."/>
            <person name="Henrissat B."/>
            <person name="Morin E."/>
            <person name="Kohler A."/>
            <person name="Barry K."/>
            <person name="LaButti K."/>
            <person name="Morin E."/>
            <person name="Salamov A."/>
            <person name="Lipzen A."/>
            <person name="Mereny Z."/>
            <person name="Hegedus B."/>
            <person name="Baldrian P."/>
            <person name="Stursova M."/>
            <person name="Weitz H."/>
            <person name="Taylor A."/>
            <person name="Grigoriev I.V."/>
            <person name="Nagy L.G."/>
            <person name="Martin F."/>
            <person name="Kauserud H."/>
        </authorList>
    </citation>
    <scope>NUCLEOTIDE SEQUENCE</scope>
    <source>
        <strain evidence="2">CBHHK067</strain>
    </source>
</reference>
<dbReference type="AlphaFoldDB" id="A0AAD7DHM6"/>
<sequence>MLLETSPIIFDCPQNVKDAPGHVLKMSAKRYCTLESAGNTNGLTLLFAHCVGSHKEQWEPIIERIFKLRHAQVHEAWSFDWQTHGESGVLNRDLLATSPSRVYGVSAFEWTDAIAAFVRSPRMQGKRMVAIGHSAGAATMVLTMRDTPLASLPYAALILVEPTVITRDMFYLTIDDRIPTMEFVVAATSARRERWRSRAEARAWMARRVPWDTWDARALHMLSRYGLADAPGGGVVLKCAREQEALSYPDVEPHFAAAAELGRVSRAVPVHLVWGHDGLVPEVAQDALRDGSEGRTAASVTRVDGGHMVVQENPDAVADAICAVLDTLRAHRGSKL</sequence>
<organism evidence="2 3">
    <name type="scientific">Mycena rosella</name>
    <name type="common">Pink bonnet</name>
    <name type="synonym">Agaricus rosellus</name>
    <dbReference type="NCBI Taxonomy" id="1033263"/>
    <lineage>
        <taxon>Eukaryota</taxon>
        <taxon>Fungi</taxon>
        <taxon>Dikarya</taxon>
        <taxon>Basidiomycota</taxon>
        <taxon>Agaricomycotina</taxon>
        <taxon>Agaricomycetes</taxon>
        <taxon>Agaricomycetidae</taxon>
        <taxon>Agaricales</taxon>
        <taxon>Marasmiineae</taxon>
        <taxon>Mycenaceae</taxon>
        <taxon>Mycena</taxon>
    </lineage>
</organism>
<evidence type="ECO:0000313" key="2">
    <source>
        <dbReference type="EMBL" id="KAJ7691043.1"/>
    </source>
</evidence>
<accession>A0AAD7DHM6</accession>
<dbReference type="Proteomes" id="UP001221757">
    <property type="component" value="Unassembled WGS sequence"/>
</dbReference>
<name>A0AAD7DHM6_MYCRO</name>
<keyword evidence="3" id="KW-1185">Reference proteome</keyword>
<evidence type="ECO:0000313" key="3">
    <source>
        <dbReference type="Proteomes" id="UP001221757"/>
    </source>
</evidence>
<dbReference type="PANTHER" id="PTHR43798:SF5">
    <property type="entry name" value="MONOACYLGLYCEROL LIPASE ABHD6"/>
    <property type="match status" value="1"/>
</dbReference>
<feature type="domain" description="AB hydrolase-1" evidence="1">
    <location>
        <begin position="45"/>
        <end position="320"/>
    </location>
</feature>
<dbReference type="InterPro" id="IPR000073">
    <property type="entry name" value="AB_hydrolase_1"/>
</dbReference>
<proteinExistence type="predicted"/>
<comment type="caution">
    <text evidence="2">The sequence shown here is derived from an EMBL/GenBank/DDBJ whole genome shotgun (WGS) entry which is preliminary data.</text>
</comment>
<dbReference type="GO" id="GO:0047372">
    <property type="term" value="F:monoacylglycerol lipase activity"/>
    <property type="evidence" value="ECO:0007669"/>
    <property type="project" value="TreeGrafter"/>
</dbReference>
<dbReference type="GO" id="GO:0046464">
    <property type="term" value="P:acylglycerol catabolic process"/>
    <property type="evidence" value="ECO:0007669"/>
    <property type="project" value="TreeGrafter"/>
</dbReference>
<dbReference type="GO" id="GO:0016020">
    <property type="term" value="C:membrane"/>
    <property type="evidence" value="ECO:0007669"/>
    <property type="project" value="TreeGrafter"/>
</dbReference>